<evidence type="ECO:0000313" key="1">
    <source>
        <dbReference type="EMBL" id="NYT26812.1"/>
    </source>
</evidence>
<gene>
    <name evidence="1" type="ORF">H0A76_02155</name>
</gene>
<dbReference type="Proteomes" id="UP000568751">
    <property type="component" value="Unassembled WGS sequence"/>
</dbReference>
<dbReference type="AlphaFoldDB" id="A0A853EZH2"/>
<comment type="caution">
    <text evidence="1">The sequence shown here is derived from an EMBL/GenBank/DDBJ whole genome shotgun (WGS) entry which is preliminary data.</text>
</comment>
<protein>
    <submittedName>
        <fullName evidence="1">Uncharacterized protein</fullName>
    </submittedName>
</protein>
<organism evidence="1 2">
    <name type="scientific">Candidatus Thiodubiliella endoseptemdiera</name>
    <dbReference type="NCBI Taxonomy" id="2738886"/>
    <lineage>
        <taxon>Bacteria</taxon>
        <taxon>Pseudomonadati</taxon>
        <taxon>Pseudomonadota</taxon>
        <taxon>Gammaproteobacteria</taxon>
        <taxon>Candidatus Pseudothioglobaceae</taxon>
        <taxon>Candidatus Thiodubiliella</taxon>
    </lineage>
</organism>
<dbReference type="EMBL" id="JACCHT010000001">
    <property type="protein sequence ID" value="NYT26812.1"/>
    <property type="molecule type" value="Genomic_DNA"/>
</dbReference>
<reference evidence="1 2" key="1">
    <citation type="submission" date="2020-05" db="EMBL/GenBank/DDBJ databases">
        <title>Horizontal transmission and recombination maintain forever young bacterial symbiont genomes.</title>
        <authorList>
            <person name="Russell S.L."/>
            <person name="Pepper-Tunick E."/>
            <person name="Svedberg J."/>
            <person name="Byrne A."/>
            <person name="Ruelas Castillo J."/>
            <person name="Vollmers C."/>
            <person name="Beinart R.A."/>
            <person name="Corbett-Detig R."/>
        </authorList>
    </citation>
    <scope>NUCLEOTIDE SEQUENCE [LARGE SCALE GENOMIC DNA]</scope>
    <source>
        <strain evidence="1">455</strain>
    </source>
</reference>
<sequence>MIVNKADFEIPTSAIPYRGKPAGNMFQQDFPFKLAGLMVLSNYWGTLHKLGDILNAIEDKKGTKRPQLV</sequence>
<proteinExistence type="predicted"/>
<accession>A0A853EZH2</accession>
<name>A0A853EZH2_9GAMM</name>
<evidence type="ECO:0000313" key="2">
    <source>
        <dbReference type="Proteomes" id="UP000568751"/>
    </source>
</evidence>